<name>A0A3N6MGX1_NATCH</name>
<accession>A0A3N6MGX1</accession>
<gene>
    <name evidence="2" type="ORF">EA472_10435</name>
</gene>
<dbReference type="InterPro" id="IPR000073">
    <property type="entry name" value="AB_hydrolase_1"/>
</dbReference>
<proteinExistence type="predicted"/>
<dbReference type="AlphaFoldDB" id="A0A3N6MGX1"/>
<feature type="domain" description="AB hydrolase-1" evidence="1">
    <location>
        <begin position="27"/>
        <end position="247"/>
    </location>
</feature>
<dbReference type="GO" id="GO:0016787">
    <property type="term" value="F:hydrolase activity"/>
    <property type="evidence" value="ECO:0007669"/>
    <property type="project" value="UniProtKB-KW"/>
</dbReference>
<keyword evidence="2" id="KW-0378">Hydrolase</keyword>
<dbReference type="EMBL" id="REFZ01000006">
    <property type="protein sequence ID" value="RQH00275.1"/>
    <property type="molecule type" value="Genomic_DNA"/>
</dbReference>
<dbReference type="PANTHER" id="PTHR43194:SF2">
    <property type="entry name" value="PEROXISOMAL MEMBRANE PROTEIN LPX1"/>
    <property type="match status" value="1"/>
</dbReference>
<dbReference type="InterPro" id="IPR029058">
    <property type="entry name" value="AB_hydrolase_fold"/>
</dbReference>
<dbReference type="SUPFAM" id="SSF53474">
    <property type="entry name" value="alpha/beta-Hydrolases"/>
    <property type="match status" value="1"/>
</dbReference>
<dbReference type="PANTHER" id="PTHR43194">
    <property type="entry name" value="HYDROLASE ALPHA/BETA FOLD FAMILY"/>
    <property type="match status" value="1"/>
</dbReference>
<organism evidence="2 3">
    <name type="scientific">Natrarchaeobius chitinivorans</name>
    <dbReference type="NCBI Taxonomy" id="1679083"/>
    <lineage>
        <taxon>Archaea</taxon>
        <taxon>Methanobacteriati</taxon>
        <taxon>Methanobacteriota</taxon>
        <taxon>Stenosarchaea group</taxon>
        <taxon>Halobacteria</taxon>
        <taxon>Halobacteriales</taxon>
        <taxon>Natrialbaceae</taxon>
        <taxon>Natrarchaeobius</taxon>
    </lineage>
</organism>
<dbReference type="InterPro" id="IPR050228">
    <property type="entry name" value="Carboxylesterase_BioH"/>
</dbReference>
<comment type="caution">
    <text evidence="2">The sequence shown here is derived from an EMBL/GenBank/DDBJ whole genome shotgun (WGS) entry which is preliminary data.</text>
</comment>
<evidence type="ECO:0000313" key="3">
    <source>
        <dbReference type="Proteomes" id="UP000281431"/>
    </source>
</evidence>
<dbReference type="Proteomes" id="UP000281431">
    <property type="component" value="Unassembled WGS sequence"/>
</dbReference>
<protein>
    <submittedName>
        <fullName evidence="2">Alpha/beta hydrolase</fullName>
    </submittedName>
</protein>
<evidence type="ECO:0000259" key="1">
    <source>
        <dbReference type="Pfam" id="PF12697"/>
    </source>
</evidence>
<dbReference type="OrthoDB" id="312142at2157"/>
<reference evidence="2 3" key="1">
    <citation type="submission" date="2018-10" db="EMBL/GenBank/DDBJ databases">
        <title>Natrarchaeobius chitinivorans gen. nov., sp. nov., and Natrarchaeobius haloalkaliphilus sp. nov., alkaliphilic, chitin-utilizing haloarchaea from hypersaline alkaline lakes.</title>
        <authorList>
            <person name="Sorokin D.Y."/>
            <person name="Elcheninov A.G."/>
            <person name="Kostrikina N.A."/>
            <person name="Bale N.J."/>
            <person name="Sinninghe Damste J.S."/>
            <person name="Khijniak T.V."/>
            <person name="Kublanov I.V."/>
            <person name="Toshchakov S.V."/>
        </authorList>
    </citation>
    <scope>NUCLEOTIDE SEQUENCE [LARGE SCALE GENOMIC DNA]</scope>
    <source>
        <strain evidence="2 3">AArcht7</strain>
    </source>
</reference>
<dbReference type="Gene3D" id="3.40.50.1820">
    <property type="entry name" value="alpha/beta hydrolase"/>
    <property type="match status" value="1"/>
</dbReference>
<keyword evidence="3" id="KW-1185">Reference proteome</keyword>
<evidence type="ECO:0000313" key="2">
    <source>
        <dbReference type="EMBL" id="RQH00275.1"/>
    </source>
</evidence>
<sequence length="258" mass="28202">MSTVTHHGRSTAYDVANRGGVGPPICFVHGTGSSRVRWRAQHDLAASNPVVTLDLSGRGDSDDVDAAAGYSTLSAYADDVLAVVRATDARVLVGSSLGGAVIIHLLLERELEPDGIVLVGTGARLGVLDDLRVWLEADFDRALEFLHEPGHLFLDPDPELRDRSIETMRGVGQRVVRRDFETCHAFDTRDHLSEIDVPALAIYGERDRLTPPWFHEYLADELPDCDAVAVEDAAHLVMLEQPDAFNDVVRDFLTAIDA</sequence>
<dbReference type="PRINTS" id="PR00111">
    <property type="entry name" value="ABHYDROLASE"/>
</dbReference>
<dbReference type="Pfam" id="PF12697">
    <property type="entry name" value="Abhydrolase_6"/>
    <property type="match status" value="1"/>
</dbReference>